<proteinExistence type="predicted"/>
<dbReference type="Proteomes" id="UP000034471">
    <property type="component" value="Unassembled WGS sequence"/>
</dbReference>
<protein>
    <submittedName>
        <fullName evidence="1">Uncharacterized protein</fullName>
    </submittedName>
</protein>
<organism evidence="1 2">
    <name type="scientific">Candidatus Roizmanbacteria bacterium GW2011_GWA2_37_7</name>
    <dbReference type="NCBI Taxonomy" id="1618481"/>
    <lineage>
        <taxon>Bacteria</taxon>
        <taxon>Candidatus Roizmaniibacteriota</taxon>
    </lineage>
</organism>
<evidence type="ECO:0000313" key="2">
    <source>
        <dbReference type="Proteomes" id="UP000034471"/>
    </source>
</evidence>
<dbReference type="AlphaFoldDB" id="A0A0G0KCV3"/>
<accession>A0A0G0KCV3</accession>
<evidence type="ECO:0000313" key="1">
    <source>
        <dbReference type="EMBL" id="KKQ38421.1"/>
    </source>
</evidence>
<name>A0A0G0KCV3_9BACT</name>
<dbReference type="EMBL" id="LBTJ01000010">
    <property type="protein sequence ID" value="KKQ38421.1"/>
    <property type="molecule type" value="Genomic_DNA"/>
</dbReference>
<comment type="caution">
    <text evidence="1">The sequence shown here is derived from an EMBL/GenBank/DDBJ whole genome shotgun (WGS) entry which is preliminary data.</text>
</comment>
<sequence length="83" mass="9538">MEAVLAYATKGDRDNFVTLIEESYKKKLITESNRNKLNVIRDFRNYVHINRELLGDFTLTDGVAQLAQETCQSVLKGLVNYKI</sequence>
<gene>
    <name evidence="1" type="ORF">US54_C0010G0002</name>
</gene>
<reference evidence="1 2" key="1">
    <citation type="journal article" date="2015" name="Nature">
        <title>rRNA introns, odd ribosomes, and small enigmatic genomes across a large radiation of phyla.</title>
        <authorList>
            <person name="Brown C.T."/>
            <person name="Hug L.A."/>
            <person name="Thomas B.C."/>
            <person name="Sharon I."/>
            <person name="Castelle C.J."/>
            <person name="Singh A."/>
            <person name="Wilkins M.J."/>
            <person name="Williams K.H."/>
            <person name="Banfield J.F."/>
        </authorList>
    </citation>
    <scope>NUCLEOTIDE SEQUENCE [LARGE SCALE GENOMIC DNA]</scope>
</reference>